<evidence type="ECO:0000256" key="9">
    <source>
        <dbReference type="ARBA" id="ARBA00023049"/>
    </source>
</evidence>
<keyword evidence="2" id="KW-1003">Cell membrane</keyword>
<dbReference type="Gene3D" id="3.30.2010.10">
    <property type="entry name" value="Metalloproteases ('zincins'), catalytic domain"/>
    <property type="match status" value="1"/>
</dbReference>
<evidence type="ECO:0000256" key="2">
    <source>
        <dbReference type="ARBA" id="ARBA00022475"/>
    </source>
</evidence>
<keyword evidence="6 11" id="KW-0378">Hydrolase</keyword>
<dbReference type="PANTHER" id="PTHR43221:SF1">
    <property type="entry name" value="PROTEASE HTPX"/>
    <property type="match status" value="1"/>
</dbReference>
<keyword evidence="14" id="KW-0346">Stress response</keyword>
<dbReference type="CDD" id="cd07339">
    <property type="entry name" value="M48B_HtpX_like"/>
    <property type="match status" value="1"/>
</dbReference>
<evidence type="ECO:0000256" key="3">
    <source>
        <dbReference type="ARBA" id="ARBA00022670"/>
    </source>
</evidence>
<evidence type="ECO:0000256" key="7">
    <source>
        <dbReference type="ARBA" id="ARBA00022833"/>
    </source>
</evidence>
<dbReference type="AlphaFoldDB" id="A0A2T5VFM5"/>
<comment type="similarity">
    <text evidence="11">Belongs to the peptidase M48 family.</text>
</comment>
<dbReference type="GO" id="GO:0006508">
    <property type="term" value="P:proteolysis"/>
    <property type="evidence" value="ECO:0007669"/>
    <property type="project" value="UniProtKB-KW"/>
</dbReference>
<dbReference type="InterPro" id="IPR050083">
    <property type="entry name" value="HtpX_protease"/>
</dbReference>
<keyword evidence="9 11" id="KW-0482">Metalloprotease</keyword>
<evidence type="ECO:0000256" key="12">
    <source>
        <dbReference type="SAM" id="Phobius"/>
    </source>
</evidence>
<keyword evidence="3 11" id="KW-0645">Protease</keyword>
<keyword evidence="8 12" id="KW-1133">Transmembrane helix</keyword>
<gene>
    <name evidence="14" type="ORF">C8N35_101598</name>
</gene>
<keyword evidence="7 11" id="KW-0862">Zinc</keyword>
<dbReference type="GO" id="GO:0005886">
    <property type="term" value="C:plasma membrane"/>
    <property type="evidence" value="ECO:0007669"/>
    <property type="project" value="UniProtKB-SubCell"/>
</dbReference>
<evidence type="ECO:0000259" key="13">
    <source>
        <dbReference type="Pfam" id="PF01435"/>
    </source>
</evidence>
<proteinExistence type="inferred from homology"/>
<feature type="domain" description="Peptidase M48" evidence="13">
    <location>
        <begin position="88"/>
        <end position="288"/>
    </location>
</feature>
<evidence type="ECO:0000256" key="6">
    <source>
        <dbReference type="ARBA" id="ARBA00022801"/>
    </source>
</evidence>
<evidence type="ECO:0000256" key="1">
    <source>
        <dbReference type="ARBA" id="ARBA00004651"/>
    </source>
</evidence>
<evidence type="ECO:0000313" key="15">
    <source>
        <dbReference type="Proteomes" id="UP000244081"/>
    </source>
</evidence>
<dbReference type="InterPro" id="IPR001915">
    <property type="entry name" value="Peptidase_M48"/>
</dbReference>
<comment type="subcellular location">
    <subcellularLocation>
        <location evidence="1">Cell membrane</location>
        <topology evidence="1">Multi-pass membrane protein</topology>
    </subcellularLocation>
</comment>
<evidence type="ECO:0000256" key="8">
    <source>
        <dbReference type="ARBA" id="ARBA00022989"/>
    </source>
</evidence>
<reference evidence="14 15" key="1">
    <citation type="submission" date="2018-04" db="EMBL/GenBank/DDBJ databases">
        <title>Genomic Encyclopedia of Archaeal and Bacterial Type Strains, Phase II (KMG-II): from individual species to whole genera.</title>
        <authorList>
            <person name="Goeker M."/>
        </authorList>
    </citation>
    <scope>NUCLEOTIDE SEQUENCE [LARGE SCALE GENOMIC DNA]</scope>
    <source>
        <strain evidence="14 15">DSM 23382</strain>
    </source>
</reference>
<dbReference type="Proteomes" id="UP000244081">
    <property type="component" value="Unassembled WGS sequence"/>
</dbReference>
<accession>A0A2T5VFM5</accession>
<feature type="transmembrane region" description="Helical" evidence="12">
    <location>
        <begin position="50"/>
        <end position="73"/>
    </location>
</feature>
<keyword evidence="15" id="KW-1185">Reference proteome</keyword>
<evidence type="ECO:0000313" key="14">
    <source>
        <dbReference type="EMBL" id="PTW62553.1"/>
    </source>
</evidence>
<evidence type="ECO:0000256" key="10">
    <source>
        <dbReference type="ARBA" id="ARBA00023136"/>
    </source>
</evidence>
<sequence length="328" mass="36025">MMIMMEPQRLSPTVRRQHKLLNLLHTWLLAGGSLMLLAVCAWALAGLEGVVWVTIGGALSLYFASNVSPKFVLKLYRARRLPEHVFPEGHDIIRELSVRADLPAAPELYFVPSRMLNAFTVGGREDAVVCVTDGLLRQLSLREFAGVMAHELSHVANGDIRVMALADVVSRMTSSMSMIGLFVLLFNLPMLVSTGTGVPWLGILLLLAAPTVGGLLQLALSRTREYDADLDAVALTGDPEGLAAALVKLEKIQGRMWEAMTLPGSRIPEPSLLRTHPTTEERVRRIMELVPGAGGRDRYPDQKAKVGRSLVPSVGRPRMRVRGLGHWY</sequence>
<keyword evidence="4 12" id="KW-0812">Transmembrane</keyword>
<keyword evidence="10 12" id="KW-0472">Membrane</keyword>
<dbReference type="GO" id="GO:0046872">
    <property type="term" value="F:metal ion binding"/>
    <property type="evidence" value="ECO:0007669"/>
    <property type="project" value="UniProtKB-KW"/>
</dbReference>
<dbReference type="EMBL" id="QAYG01000001">
    <property type="protein sequence ID" value="PTW62553.1"/>
    <property type="molecule type" value="Genomic_DNA"/>
</dbReference>
<keyword evidence="5" id="KW-0479">Metal-binding</keyword>
<dbReference type="Pfam" id="PF01435">
    <property type="entry name" value="Peptidase_M48"/>
    <property type="match status" value="1"/>
</dbReference>
<evidence type="ECO:0000256" key="4">
    <source>
        <dbReference type="ARBA" id="ARBA00022692"/>
    </source>
</evidence>
<dbReference type="PANTHER" id="PTHR43221">
    <property type="entry name" value="PROTEASE HTPX"/>
    <property type="match status" value="1"/>
</dbReference>
<comment type="caution">
    <text evidence="14">The sequence shown here is derived from an EMBL/GenBank/DDBJ whole genome shotgun (WGS) entry which is preliminary data.</text>
</comment>
<feature type="transmembrane region" description="Helical" evidence="12">
    <location>
        <begin position="173"/>
        <end position="192"/>
    </location>
</feature>
<feature type="transmembrane region" description="Helical" evidence="12">
    <location>
        <begin position="20"/>
        <end position="44"/>
    </location>
</feature>
<name>A0A2T5VFM5_9HYPH</name>
<protein>
    <submittedName>
        <fullName evidence="14">Heat shock protein HtpX</fullName>
    </submittedName>
</protein>
<comment type="cofactor">
    <cofactor evidence="11">
        <name>Zn(2+)</name>
        <dbReference type="ChEBI" id="CHEBI:29105"/>
    </cofactor>
    <text evidence="11">Binds 1 zinc ion per subunit.</text>
</comment>
<evidence type="ECO:0000256" key="11">
    <source>
        <dbReference type="RuleBase" id="RU003983"/>
    </source>
</evidence>
<organism evidence="14 15">
    <name type="scientific">Breoghania corrubedonensis</name>
    <dbReference type="NCBI Taxonomy" id="665038"/>
    <lineage>
        <taxon>Bacteria</taxon>
        <taxon>Pseudomonadati</taxon>
        <taxon>Pseudomonadota</taxon>
        <taxon>Alphaproteobacteria</taxon>
        <taxon>Hyphomicrobiales</taxon>
        <taxon>Stappiaceae</taxon>
        <taxon>Breoghania</taxon>
    </lineage>
</organism>
<dbReference type="GO" id="GO:0004222">
    <property type="term" value="F:metalloendopeptidase activity"/>
    <property type="evidence" value="ECO:0007669"/>
    <property type="project" value="InterPro"/>
</dbReference>
<evidence type="ECO:0000256" key="5">
    <source>
        <dbReference type="ARBA" id="ARBA00022723"/>
    </source>
</evidence>